<dbReference type="AlphaFoldDB" id="A0A4R6Z0G6"/>
<dbReference type="EMBL" id="SNZH01000005">
    <property type="protein sequence ID" value="TDR45011.1"/>
    <property type="molecule type" value="Genomic_DNA"/>
</dbReference>
<proteinExistence type="predicted"/>
<comment type="caution">
    <text evidence="2">The sequence shown here is derived from an EMBL/GenBank/DDBJ whole genome shotgun (WGS) entry which is preliminary data.</text>
</comment>
<gene>
    <name evidence="2" type="ORF">DFR29_105194</name>
</gene>
<dbReference type="Proteomes" id="UP000295293">
    <property type="component" value="Unassembled WGS sequence"/>
</dbReference>
<keyword evidence="1" id="KW-0812">Transmembrane</keyword>
<accession>A0A4R6Z0G6</accession>
<organism evidence="2 3">
    <name type="scientific">Tahibacter aquaticus</name>
    <dbReference type="NCBI Taxonomy" id="520092"/>
    <lineage>
        <taxon>Bacteria</taxon>
        <taxon>Pseudomonadati</taxon>
        <taxon>Pseudomonadota</taxon>
        <taxon>Gammaproteobacteria</taxon>
        <taxon>Lysobacterales</taxon>
        <taxon>Rhodanobacteraceae</taxon>
        <taxon>Tahibacter</taxon>
    </lineage>
</organism>
<keyword evidence="1" id="KW-1133">Transmembrane helix</keyword>
<evidence type="ECO:0000313" key="3">
    <source>
        <dbReference type="Proteomes" id="UP000295293"/>
    </source>
</evidence>
<keyword evidence="1" id="KW-0472">Membrane</keyword>
<protein>
    <submittedName>
        <fullName evidence="2">Uncharacterized protein</fullName>
    </submittedName>
</protein>
<sequence length="127" mass="13776">MQTNLFCAALVLLMVGTIHSILGEWLIFRHLRTGGMVPAAAAPPLRERHVRILWASWHIVSVLGWAFAAVLLRMAFPSEPQILQVFVQNAIVISLALSALLVLAGTRGRHPGWIGLLAAAVLVAVGW</sequence>
<dbReference type="RefSeq" id="WP_133818515.1">
    <property type="nucleotide sequence ID" value="NZ_SNZH01000005.1"/>
</dbReference>
<feature type="transmembrane region" description="Helical" evidence="1">
    <location>
        <begin position="52"/>
        <end position="73"/>
    </location>
</feature>
<keyword evidence="3" id="KW-1185">Reference proteome</keyword>
<evidence type="ECO:0000313" key="2">
    <source>
        <dbReference type="EMBL" id="TDR45011.1"/>
    </source>
</evidence>
<dbReference type="OrthoDB" id="1162797at2"/>
<feature type="transmembrane region" description="Helical" evidence="1">
    <location>
        <begin position="85"/>
        <end position="104"/>
    </location>
</feature>
<evidence type="ECO:0000256" key="1">
    <source>
        <dbReference type="SAM" id="Phobius"/>
    </source>
</evidence>
<reference evidence="2 3" key="1">
    <citation type="submission" date="2019-03" db="EMBL/GenBank/DDBJ databases">
        <title>Genomic Encyclopedia of Type Strains, Phase IV (KMG-IV): sequencing the most valuable type-strain genomes for metagenomic binning, comparative biology and taxonomic classification.</title>
        <authorList>
            <person name="Goeker M."/>
        </authorList>
    </citation>
    <scope>NUCLEOTIDE SEQUENCE [LARGE SCALE GENOMIC DNA]</scope>
    <source>
        <strain evidence="2 3">DSM 21667</strain>
    </source>
</reference>
<name>A0A4R6Z0G6_9GAMM</name>